<dbReference type="STRING" id="497964.CfE428DRAFT_2484"/>
<proteinExistence type="predicted"/>
<dbReference type="EMBL" id="ABVL01000006">
    <property type="protein sequence ID" value="EDY19895.1"/>
    <property type="molecule type" value="Genomic_DNA"/>
</dbReference>
<dbReference type="AlphaFoldDB" id="B4D0N3"/>
<evidence type="ECO:0000313" key="1">
    <source>
        <dbReference type="EMBL" id="EDY19895.1"/>
    </source>
</evidence>
<gene>
    <name evidence="1" type="ORF">CfE428DRAFT_2484</name>
</gene>
<dbReference type="InParanoid" id="B4D0N3"/>
<organism evidence="1 2">
    <name type="scientific">Chthoniobacter flavus Ellin428</name>
    <dbReference type="NCBI Taxonomy" id="497964"/>
    <lineage>
        <taxon>Bacteria</taxon>
        <taxon>Pseudomonadati</taxon>
        <taxon>Verrucomicrobiota</taxon>
        <taxon>Spartobacteria</taxon>
        <taxon>Chthoniobacterales</taxon>
        <taxon>Chthoniobacteraceae</taxon>
        <taxon>Chthoniobacter</taxon>
    </lineage>
</organism>
<reference evidence="1 2" key="1">
    <citation type="journal article" date="2011" name="J. Bacteriol.">
        <title>Genome sequence of Chthoniobacter flavus Ellin428, an aerobic heterotrophic soil bacterium.</title>
        <authorList>
            <person name="Kant R."/>
            <person name="van Passel M.W."/>
            <person name="Palva A."/>
            <person name="Lucas S."/>
            <person name="Lapidus A."/>
            <person name="Glavina Del Rio T."/>
            <person name="Dalin E."/>
            <person name="Tice H."/>
            <person name="Bruce D."/>
            <person name="Goodwin L."/>
            <person name="Pitluck S."/>
            <person name="Larimer F.W."/>
            <person name="Land M.L."/>
            <person name="Hauser L."/>
            <person name="Sangwan P."/>
            <person name="de Vos W.M."/>
            <person name="Janssen P.H."/>
            <person name="Smidt H."/>
        </authorList>
    </citation>
    <scope>NUCLEOTIDE SEQUENCE [LARGE SCALE GENOMIC DNA]</scope>
    <source>
        <strain evidence="1 2">Ellin428</strain>
    </source>
</reference>
<protein>
    <submittedName>
        <fullName evidence="1">Uncharacterized protein</fullName>
    </submittedName>
</protein>
<sequence length="150" mass="17083">MTITQETGVITLPEIGATIVAGLSRSQFLQTPEFFEARVFVRSEPWCSYRLPAIPQKYTELVIVVQFHGEELVSLALCHGAHCFGTSWENWSEERELARKAFHERWLASEVGVQAGKYAWGDIDSYYDEQGRFSTIAIRYTKAGNGFELR</sequence>
<comment type="caution">
    <text evidence="1">The sequence shown here is derived from an EMBL/GenBank/DDBJ whole genome shotgun (WGS) entry which is preliminary data.</text>
</comment>
<dbReference type="Proteomes" id="UP000005824">
    <property type="component" value="Unassembled WGS sequence"/>
</dbReference>
<name>B4D0N3_9BACT</name>
<evidence type="ECO:0000313" key="2">
    <source>
        <dbReference type="Proteomes" id="UP000005824"/>
    </source>
</evidence>
<accession>B4D0N3</accession>
<dbReference type="RefSeq" id="WP_006979809.1">
    <property type="nucleotide sequence ID" value="NZ_ABVL01000006.1"/>
</dbReference>
<keyword evidence="2" id="KW-1185">Reference proteome</keyword>